<dbReference type="PANTHER" id="PTHR34068">
    <property type="entry name" value="UPF0145 PROTEIN YBJQ"/>
    <property type="match status" value="1"/>
</dbReference>
<dbReference type="Pfam" id="PF01906">
    <property type="entry name" value="YbjQ_1"/>
    <property type="match status" value="1"/>
</dbReference>
<organism evidence="3 4">
    <name type="scientific">Iningainema tapete BLCC-T55</name>
    <dbReference type="NCBI Taxonomy" id="2748662"/>
    <lineage>
        <taxon>Bacteria</taxon>
        <taxon>Bacillati</taxon>
        <taxon>Cyanobacteriota</taxon>
        <taxon>Cyanophyceae</taxon>
        <taxon>Nostocales</taxon>
        <taxon>Scytonemataceae</taxon>
        <taxon>Iningainema tapete</taxon>
    </lineage>
</organism>
<reference evidence="3" key="1">
    <citation type="submission" date="2020-09" db="EMBL/GenBank/DDBJ databases">
        <title>Iningainema tapete sp. nov. (Scytonemataceae, Cyanobacteria) from greenhouses in central Florida (USA) produces two types of nodularin with biosynthetic potential for microcystin-LR and anabaenopeptins.</title>
        <authorList>
            <person name="Berthold D.E."/>
            <person name="Lefler F.W."/>
            <person name="Huang I.-S."/>
            <person name="Abdulla H."/>
            <person name="Zimba P.V."/>
            <person name="Laughinghouse H.D. IV."/>
        </authorList>
    </citation>
    <scope>NUCLEOTIDE SEQUENCE</scope>
    <source>
        <strain evidence="3">BLCCT55</strain>
    </source>
</reference>
<keyword evidence="2" id="KW-1133">Transmembrane helix</keyword>
<evidence type="ECO:0000256" key="1">
    <source>
        <dbReference type="ARBA" id="ARBA00010751"/>
    </source>
</evidence>
<dbReference type="EMBL" id="JACXAE010000060">
    <property type="protein sequence ID" value="MBD2773755.1"/>
    <property type="molecule type" value="Genomic_DNA"/>
</dbReference>
<dbReference type="AlphaFoldDB" id="A0A8J6XI96"/>
<gene>
    <name evidence="3" type="ORF">ICL16_17170</name>
</gene>
<accession>A0A8J6XI96</accession>
<comment type="caution">
    <text evidence="3">The sequence shown here is derived from an EMBL/GenBank/DDBJ whole genome shotgun (WGS) entry which is preliminary data.</text>
</comment>
<feature type="transmembrane region" description="Helical" evidence="2">
    <location>
        <begin position="287"/>
        <end position="307"/>
    </location>
</feature>
<dbReference type="InterPro" id="IPR002765">
    <property type="entry name" value="UPF0145_YbjQ-like"/>
</dbReference>
<dbReference type="RefSeq" id="WP_190829925.1">
    <property type="nucleotide sequence ID" value="NZ_CAWPPI010000060.1"/>
</dbReference>
<keyword evidence="2" id="KW-0472">Membrane</keyword>
<dbReference type="SUPFAM" id="SSF117782">
    <property type="entry name" value="YbjQ-like"/>
    <property type="match status" value="1"/>
</dbReference>
<evidence type="ECO:0000313" key="3">
    <source>
        <dbReference type="EMBL" id="MBD2773755.1"/>
    </source>
</evidence>
<dbReference type="Proteomes" id="UP000629098">
    <property type="component" value="Unassembled WGS sequence"/>
</dbReference>
<dbReference type="InterPro" id="IPR035439">
    <property type="entry name" value="UPF0145_dom_sf"/>
</dbReference>
<name>A0A8J6XI96_9CYAN</name>
<sequence length="380" mass="42916">MGLFTSLAQYLLNKLKSARESNILATQPIQIQKPTLSQADNIPDIARQRLNLQKQVSQNFFTSDFTCNEYLLTREVGFEPIGVVIGTSFYKVGFYGYFRGFRNYTGELEALTQAQLAARELAISRMQSEAAMLGAHGIIGVRLKQSRHSWGTGMVEFTAIGTAIRIPHRPLDPQPFTSDLSGQEFWKLYQAGYYPKGIVFGACSYYVHSDAQTRAITNPSFWNRLLRTGRWRLNQEMIQFSEGFNAARELAIERLDIEAREVEAEGTVGMHIEMDVEQIVYQSASHLLNLLNGLLFMSISFFVFVLTMKNPEFMTMIIPIMMGCFFIYALVTSFISSFSSQGPYRDVIAHFVAVGTAIVQAKNTQNPVSKTLMFYPLSKI</sequence>
<proteinExistence type="inferred from homology"/>
<protein>
    <submittedName>
        <fullName evidence="3">YbjQ family protein</fullName>
    </submittedName>
</protein>
<comment type="similarity">
    <text evidence="1">Belongs to the UPF0145 family.</text>
</comment>
<evidence type="ECO:0000313" key="4">
    <source>
        <dbReference type="Proteomes" id="UP000629098"/>
    </source>
</evidence>
<feature type="transmembrane region" description="Helical" evidence="2">
    <location>
        <begin position="313"/>
        <end position="335"/>
    </location>
</feature>
<evidence type="ECO:0000256" key="2">
    <source>
        <dbReference type="SAM" id="Phobius"/>
    </source>
</evidence>
<keyword evidence="2" id="KW-0812">Transmembrane</keyword>
<dbReference type="Gene3D" id="3.30.110.70">
    <property type="entry name" value="Hypothetical protein apc22750. Chain B"/>
    <property type="match status" value="2"/>
</dbReference>
<keyword evidence="4" id="KW-1185">Reference proteome</keyword>